<evidence type="ECO:0000256" key="1">
    <source>
        <dbReference type="SAM" id="Phobius"/>
    </source>
</evidence>
<gene>
    <name evidence="2" type="ORF">SAMEA3515122_05271</name>
</gene>
<feature type="transmembrane region" description="Helical" evidence="1">
    <location>
        <begin position="138"/>
        <end position="157"/>
    </location>
</feature>
<protein>
    <submittedName>
        <fullName evidence="2">Uncharacterized protein</fullName>
    </submittedName>
</protein>
<comment type="caution">
    <text evidence="2">The sequence shown here is derived from an EMBL/GenBank/DDBJ whole genome shotgun (WGS) entry which is preliminary data.</text>
</comment>
<organism evidence="2 3">
    <name type="scientific">Klebsiella pneumoniae</name>
    <dbReference type="NCBI Taxonomy" id="573"/>
    <lineage>
        <taxon>Bacteria</taxon>
        <taxon>Pseudomonadati</taxon>
        <taxon>Pseudomonadota</taxon>
        <taxon>Gammaproteobacteria</taxon>
        <taxon>Enterobacterales</taxon>
        <taxon>Enterobacteriaceae</taxon>
        <taxon>Klebsiella/Raoultella group</taxon>
        <taxon>Klebsiella</taxon>
        <taxon>Klebsiella pneumoniae complex</taxon>
    </lineage>
</organism>
<proteinExistence type="predicted"/>
<evidence type="ECO:0000313" key="2">
    <source>
        <dbReference type="EMBL" id="SYH37862.1"/>
    </source>
</evidence>
<keyword evidence="1" id="KW-1133">Transmembrane helix</keyword>
<keyword evidence="1" id="KW-0812">Transmembrane</keyword>
<keyword evidence="1" id="KW-0472">Membrane</keyword>
<accession>A0A9Q8FJ57</accession>
<sequence length="158" mass="18188">MNDSKEAKIATLSNIQSIINRLADTSSKLKATYITIVSAILTVFMTYIIPKKEGIEGPFNPEEKLYSIIIFLVIFLAFLLIDSYYLRYERVMRKVYDSKARDIPDDINSVINYFDISATYKKTLKEGGVSYMPSKSQFLFYFVPFLVISITISMMVLR</sequence>
<dbReference type="AlphaFoldDB" id="A0A9Q8FJ57"/>
<evidence type="ECO:0000313" key="3">
    <source>
        <dbReference type="Proteomes" id="UP000258673"/>
    </source>
</evidence>
<reference evidence="2 3" key="1">
    <citation type="submission" date="2018-08" db="EMBL/GenBank/DDBJ databases">
        <authorList>
            <consortium name="Pathogen Informatics"/>
        </authorList>
    </citation>
    <scope>NUCLEOTIDE SEQUENCE [LARGE SCALE GENOMIC DNA]</scope>
    <source>
        <strain evidence="2 3">EuSCAPE_IT093</strain>
    </source>
</reference>
<dbReference type="EMBL" id="UKUT01000035">
    <property type="protein sequence ID" value="SYH37862.1"/>
    <property type="molecule type" value="Genomic_DNA"/>
</dbReference>
<feature type="transmembrane region" description="Helical" evidence="1">
    <location>
        <begin position="65"/>
        <end position="86"/>
    </location>
</feature>
<feature type="transmembrane region" description="Helical" evidence="1">
    <location>
        <begin position="31"/>
        <end position="50"/>
    </location>
</feature>
<dbReference type="Proteomes" id="UP000258673">
    <property type="component" value="Unassembled WGS sequence"/>
</dbReference>
<name>A0A9Q8FJ57_KLEPN</name>
<dbReference type="RefSeq" id="WP_073569188.1">
    <property type="nucleotide sequence ID" value="NZ_CAXOAU010000053.1"/>
</dbReference>